<dbReference type="AlphaFoldDB" id="A0ABD3HDQ7"/>
<evidence type="ECO:0000256" key="1">
    <source>
        <dbReference type="SAM" id="MobiDB-lite"/>
    </source>
</evidence>
<feature type="compositionally biased region" description="Basic and acidic residues" evidence="1">
    <location>
        <begin position="42"/>
        <end position="53"/>
    </location>
</feature>
<gene>
    <name evidence="2" type="ORF">R1sor_014958</name>
</gene>
<accession>A0ABD3HDQ7</accession>
<feature type="compositionally biased region" description="Polar residues" evidence="1">
    <location>
        <begin position="29"/>
        <end position="38"/>
    </location>
</feature>
<dbReference type="EMBL" id="JBJQOH010000004">
    <property type="protein sequence ID" value="KAL3688649.1"/>
    <property type="molecule type" value="Genomic_DNA"/>
</dbReference>
<evidence type="ECO:0000313" key="2">
    <source>
        <dbReference type="EMBL" id="KAL3688649.1"/>
    </source>
</evidence>
<dbReference type="Proteomes" id="UP001633002">
    <property type="component" value="Unassembled WGS sequence"/>
</dbReference>
<protein>
    <submittedName>
        <fullName evidence="2">Uncharacterized protein</fullName>
    </submittedName>
</protein>
<sequence>MARPKMMATMKKRQRVEKPKDDTEENESAKSNVASTSNKKSKKEDSVQHADIDETEANVKEMLDKILKKRAEINSVSGELIFTDKELDAIGANNLAYLSYCYPLGLSLIVQVPVSKILPLTPLYGCRPFNENHIWDILLSLSTKTAVIHQVADLLPVQITKTANASQKEGASETKLRLETQEELRSAVADPEVFFYAVSGQHSAYAQNYLQRLSNVSESIKENNKMRWSRILDDPLVLPADSRDEKFREVMRQLEKNRKKMKTNWFKPFQGMETKDVEEILEMLLEGQLILRKAPKVVDTRDDLQAYCTWMKIEDKLFDEIICFFDKTFNKGVTRKELRKTYRVDRKFLKEITSFLSEAEVATLKRNIKWKGVPTVLENKLTALYKEGNEGYLNERMEPYSIVETCGDLGSSKVPLDVSSPELVIADLTASPDWDQSSFERLLTVLFSLFYQCRDIKFVLVVYLLDAVILDFLTSFNKFKRLEPAISFKFHVGFYEPDRKNEESKFRVK</sequence>
<evidence type="ECO:0000313" key="3">
    <source>
        <dbReference type="Proteomes" id="UP001633002"/>
    </source>
</evidence>
<feature type="region of interest" description="Disordered" evidence="1">
    <location>
        <begin position="1"/>
        <end position="53"/>
    </location>
</feature>
<name>A0ABD3HDQ7_9MARC</name>
<keyword evidence="3" id="KW-1185">Reference proteome</keyword>
<comment type="caution">
    <text evidence="2">The sequence shown here is derived from an EMBL/GenBank/DDBJ whole genome shotgun (WGS) entry which is preliminary data.</text>
</comment>
<proteinExistence type="predicted"/>
<reference evidence="2 3" key="1">
    <citation type="submission" date="2024-09" db="EMBL/GenBank/DDBJ databases">
        <title>Chromosome-scale assembly of Riccia sorocarpa.</title>
        <authorList>
            <person name="Paukszto L."/>
        </authorList>
    </citation>
    <scope>NUCLEOTIDE SEQUENCE [LARGE SCALE GENOMIC DNA]</scope>
    <source>
        <strain evidence="2">LP-2024</strain>
        <tissue evidence="2">Aerial parts of the thallus</tissue>
    </source>
</reference>
<organism evidence="2 3">
    <name type="scientific">Riccia sorocarpa</name>
    <dbReference type="NCBI Taxonomy" id="122646"/>
    <lineage>
        <taxon>Eukaryota</taxon>
        <taxon>Viridiplantae</taxon>
        <taxon>Streptophyta</taxon>
        <taxon>Embryophyta</taxon>
        <taxon>Marchantiophyta</taxon>
        <taxon>Marchantiopsida</taxon>
        <taxon>Marchantiidae</taxon>
        <taxon>Marchantiales</taxon>
        <taxon>Ricciaceae</taxon>
        <taxon>Riccia</taxon>
    </lineage>
</organism>